<feature type="transmembrane region" description="Helical" evidence="1">
    <location>
        <begin position="68"/>
        <end position="89"/>
    </location>
</feature>
<name>K0Q4P1_9HYPH</name>
<gene>
    <name evidence="3" type="ORF">BN77_p10855</name>
</gene>
<feature type="transmembrane region" description="Helical" evidence="1">
    <location>
        <begin position="269"/>
        <end position="285"/>
    </location>
</feature>
<organism evidence="3 4">
    <name type="scientific">Rhizobium mesoamericanum STM3625</name>
    <dbReference type="NCBI Taxonomy" id="1211777"/>
    <lineage>
        <taxon>Bacteria</taxon>
        <taxon>Pseudomonadati</taxon>
        <taxon>Pseudomonadota</taxon>
        <taxon>Alphaproteobacteria</taxon>
        <taxon>Hyphomicrobiales</taxon>
        <taxon>Rhizobiaceae</taxon>
        <taxon>Rhizobium/Agrobacterium group</taxon>
        <taxon>Rhizobium</taxon>
    </lineage>
</organism>
<reference evidence="3 4" key="1">
    <citation type="journal article" date="2013" name="Genome Announc.">
        <title>Draft Genome Sequence of Rhizobium mesoamericanum STM3625, a Nitrogen-Fixing Symbiont of Mimosa pudica Isolated in French Guiana (South America).</title>
        <authorList>
            <person name="Moulin L."/>
            <person name="Mornico D."/>
            <person name="Melkonian R."/>
            <person name="Klonowska A."/>
        </authorList>
    </citation>
    <scope>NUCLEOTIDE SEQUENCE [LARGE SCALE GENOMIC DNA]</scope>
    <source>
        <strain evidence="3 4">STM3625</strain>
    </source>
</reference>
<keyword evidence="1" id="KW-0812">Transmembrane</keyword>
<dbReference type="GO" id="GO:0000271">
    <property type="term" value="P:polysaccharide biosynthetic process"/>
    <property type="evidence" value="ECO:0007669"/>
    <property type="project" value="TreeGrafter"/>
</dbReference>
<feature type="transmembrane region" description="Helical" evidence="1">
    <location>
        <begin position="329"/>
        <end position="349"/>
    </location>
</feature>
<feature type="transmembrane region" description="Helical" evidence="1">
    <location>
        <begin position="297"/>
        <end position="317"/>
    </location>
</feature>
<dbReference type="STRING" id="1211777.BN77_p10855"/>
<feature type="transmembrane region" description="Helical" evidence="1">
    <location>
        <begin position="157"/>
        <end position="178"/>
    </location>
</feature>
<feature type="transmembrane region" description="Helical" evidence="1">
    <location>
        <begin position="214"/>
        <end position="232"/>
    </location>
</feature>
<keyword evidence="4" id="KW-1185">Reference proteome</keyword>
<keyword evidence="1" id="KW-0472">Membrane</keyword>
<dbReference type="AlphaFoldDB" id="K0Q4P1"/>
<evidence type="ECO:0000313" key="4">
    <source>
        <dbReference type="Proteomes" id="UP000009319"/>
    </source>
</evidence>
<dbReference type="RefSeq" id="WP_007536935.1">
    <property type="nucleotide sequence ID" value="NZ_HF536773.1"/>
</dbReference>
<dbReference type="InterPro" id="IPR050879">
    <property type="entry name" value="Acyltransferase_3"/>
</dbReference>
<sequence length="369" mass="40993">MHQENQGRIQFADTLRALAAASVVLSHFYGVFWYKRDAVLDLVKVPGNPEVSGVPFYIAWLHLPPFNFGAFGVGLFFLISGFVIPMSLGRYDAARFLIGRFFRIVPTYVVGFAISLSVLYYNTASRGLDFPIPFRHVLVHFFPGIRDVLGTTNIDGIIWTLEIEMKFYLVCAIAAPFFRKRSPLVFLLPIAIGVIALFIEASPGLTFATVAGRMSFTSQFLVFMFAGTAFYYAHTGALSERSGLLLATLLIFAFAILWKLFPGAAFDQLWSYATAFALFWLAFNYQHAFAVNRVTKFLANISYPLYVVHAVVGYTLLLALTTHGFRSSVSLLLTTAVVIALAYLIHIWVEKPSQSLNTITLMGGALPAE</sequence>
<dbReference type="Pfam" id="PF01757">
    <property type="entry name" value="Acyl_transf_3"/>
    <property type="match status" value="1"/>
</dbReference>
<dbReference type="InterPro" id="IPR002656">
    <property type="entry name" value="Acyl_transf_3_dom"/>
</dbReference>
<dbReference type="GO" id="GO:0016020">
    <property type="term" value="C:membrane"/>
    <property type="evidence" value="ECO:0007669"/>
    <property type="project" value="TreeGrafter"/>
</dbReference>
<dbReference type="Proteomes" id="UP000009319">
    <property type="component" value="Unassembled WGS sequence"/>
</dbReference>
<dbReference type="PANTHER" id="PTHR23028:SF131">
    <property type="entry name" value="BLR2367 PROTEIN"/>
    <property type="match status" value="1"/>
</dbReference>
<feature type="transmembrane region" description="Helical" evidence="1">
    <location>
        <begin position="101"/>
        <end position="121"/>
    </location>
</feature>
<proteinExistence type="predicted"/>
<comment type="caution">
    <text evidence="3">The sequence shown here is derived from an EMBL/GenBank/DDBJ whole genome shotgun (WGS) entry which is preliminary data.</text>
</comment>
<dbReference type="HOGENOM" id="CLU_005679_2_3_5"/>
<dbReference type="PANTHER" id="PTHR23028">
    <property type="entry name" value="ACETYLTRANSFERASE"/>
    <property type="match status" value="1"/>
</dbReference>
<feature type="transmembrane region" description="Helical" evidence="1">
    <location>
        <begin position="185"/>
        <end position="208"/>
    </location>
</feature>
<evidence type="ECO:0000313" key="3">
    <source>
        <dbReference type="EMBL" id="CCM79562.1"/>
    </source>
</evidence>
<dbReference type="GO" id="GO:0016747">
    <property type="term" value="F:acyltransferase activity, transferring groups other than amino-acyl groups"/>
    <property type="evidence" value="ECO:0007669"/>
    <property type="project" value="InterPro"/>
</dbReference>
<feature type="transmembrane region" description="Helical" evidence="1">
    <location>
        <begin position="15"/>
        <end position="34"/>
    </location>
</feature>
<keyword evidence="1" id="KW-1133">Transmembrane helix</keyword>
<feature type="domain" description="Acyltransferase 3" evidence="2">
    <location>
        <begin position="11"/>
        <end position="345"/>
    </location>
</feature>
<evidence type="ECO:0000256" key="1">
    <source>
        <dbReference type="SAM" id="Phobius"/>
    </source>
</evidence>
<accession>K0Q4P1</accession>
<feature type="transmembrane region" description="Helical" evidence="1">
    <location>
        <begin position="244"/>
        <end position="263"/>
    </location>
</feature>
<dbReference type="eggNOG" id="COG1835">
    <property type="taxonomic scope" value="Bacteria"/>
</dbReference>
<evidence type="ECO:0000259" key="2">
    <source>
        <dbReference type="Pfam" id="PF01757"/>
    </source>
</evidence>
<dbReference type="EMBL" id="CANI01000048">
    <property type="protein sequence ID" value="CCM79562.1"/>
    <property type="molecule type" value="Genomic_DNA"/>
</dbReference>
<protein>
    <submittedName>
        <fullName evidence="3">Putative acyltranferase</fullName>
    </submittedName>
</protein>